<keyword evidence="2" id="KW-0812">Transmembrane</keyword>
<feature type="region of interest" description="Disordered" evidence="1">
    <location>
        <begin position="1"/>
        <end position="52"/>
    </location>
</feature>
<evidence type="ECO:0000313" key="4">
    <source>
        <dbReference type="EMBL" id="APE37198.1"/>
    </source>
</evidence>
<keyword evidence="5" id="KW-1185">Reference proteome</keyword>
<dbReference type="AlphaFoldDB" id="A0A1J0VYW2"/>
<accession>A0A1J0VYW2</accession>
<feature type="domain" description="DUF8176" evidence="3">
    <location>
        <begin position="113"/>
        <end position="221"/>
    </location>
</feature>
<evidence type="ECO:0000256" key="1">
    <source>
        <dbReference type="SAM" id="MobiDB-lite"/>
    </source>
</evidence>
<organism evidence="4 5">
    <name type="scientific">Nocardia mangyaensis</name>
    <dbReference type="NCBI Taxonomy" id="2213200"/>
    <lineage>
        <taxon>Bacteria</taxon>
        <taxon>Bacillati</taxon>
        <taxon>Actinomycetota</taxon>
        <taxon>Actinomycetes</taxon>
        <taxon>Mycobacteriales</taxon>
        <taxon>Nocardiaceae</taxon>
        <taxon>Nocardia</taxon>
    </lineage>
</organism>
<evidence type="ECO:0000313" key="5">
    <source>
        <dbReference type="Proteomes" id="UP000183810"/>
    </source>
</evidence>
<keyword evidence="2" id="KW-1133">Transmembrane helix</keyword>
<dbReference type="Pfam" id="PF26527">
    <property type="entry name" value="DUF8176"/>
    <property type="match status" value="1"/>
</dbReference>
<feature type="compositionally biased region" description="Basic and acidic residues" evidence="1">
    <location>
        <begin position="26"/>
        <end position="38"/>
    </location>
</feature>
<feature type="transmembrane region" description="Helical" evidence="2">
    <location>
        <begin position="55"/>
        <end position="75"/>
    </location>
</feature>
<sequence>MNNMPTDDLSRHHGAAWLHNPNSPESHSDEPQRVDQHVDSQPGQHNRGRAQRSRIVAISAAVLTVVSGSAAALAVSMSGGSGDRADTSATTSAPLTASSAVVVTERACAGVTAQIVTAGAGDTATVAGVIAAFEHAYYVTRSAEQVLRLTSPQAGLAHEPLAAAITALPLGTTHCVGITSIAQNTAEVHLVELHPDGRRFDYLQVINVSGVAPAGLVITNIQKRGS</sequence>
<dbReference type="EMBL" id="CP018082">
    <property type="protein sequence ID" value="APE37198.1"/>
    <property type="molecule type" value="Genomic_DNA"/>
</dbReference>
<dbReference type="Proteomes" id="UP000183810">
    <property type="component" value="Chromosome"/>
</dbReference>
<dbReference type="InterPro" id="IPR058489">
    <property type="entry name" value="DUF8176"/>
</dbReference>
<dbReference type="KEGG" id="nsl:BOX37_28360"/>
<evidence type="ECO:0000256" key="2">
    <source>
        <dbReference type="SAM" id="Phobius"/>
    </source>
</evidence>
<protein>
    <recommendedName>
        <fullName evidence="3">DUF8176 domain-containing protein</fullName>
    </recommendedName>
</protein>
<evidence type="ECO:0000259" key="3">
    <source>
        <dbReference type="Pfam" id="PF26527"/>
    </source>
</evidence>
<name>A0A1J0VYW2_9NOCA</name>
<reference evidence="4" key="1">
    <citation type="submission" date="2016-11" db="EMBL/GenBank/DDBJ databases">
        <authorList>
            <person name="Jaros S."/>
            <person name="Januszkiewicz K."/>
            <person name="Wedrychowicz H."/>
        </authorList>
    </citation>
    <scope>NUCLEOTIDE SEQUENCE [LARGE SCALE GENOMIC DNA]</scope>
    <source>
        <strain evidence="4">Y48</strain>
    </source>
</reference>
<gene>
    <name evidence="4" type="ORF">BOX37_28360</name>
</gene>
<proteinExistence type="predicted"/>
<keyword evidence="2" id="KW-0472">Membrane</keyword>